<name>A0A135URY9_9PEZI</name>
<evidence type="ECO:0000256" key="1">
    <source>
        <dbReference type="SAM" id="MobiDB-lite"/>
    </source>
</evidence>
<gene>
    <name evidence="2" type="ORF">CNYM01_08018</name>
</gene>
<accession>A0A135URY9</accession>
<feature type="compositionally biased region" description="Polar residues" evidence="1">
    <location>
        <begin position="1"/>
        <end position="17"/>
    </location>
</feature>
<sequence length="144" mass="15118">MAAVNSTTLGSGASPSSHPVHRIRPPCPVTSPSGLSCFPFPYVPGHARNRHSRQPPRAWVFPSLLGSWDASGASIPSSMQPPVSRDTCISDVQDAQSGLGHTPNVNVTLQMQIPDLSTVTILISDSTTNTSTAHLPALALSRLS</sequence>
<organism evidence="2 3">
    <name type="scientific">Colletotrichum nymphaeae SA-01</name>
    <dbReference type="NCBI Taxonomy" id="1460502"/>
    <lineage>
        <taxon>Eukaryota</taxon>
        <taxon>Fungi</taxon>
        <taxon>Dikarya</taxon>
        <taxon>Ascomycota</taxon>
        <taxon>Pezizomycotina</taxon>
        <taxon>Sordariomycetes</taxon>
        <taxon>Hypocreomycetidae</taxon>
        <taxon>Glomerellales</taxon>
        <taxon>Glomerellaceae</taxon>
        <taxon>Colletotrichum</taxon>
        <taxon>Colletotrichum acutatum species complex</taxon>
    </lineage>
</organism>
<proteinExistence type="predicted"/>
<dbReference type="EMBL" id="JEMN01000224">
    <property type="protein sequence ID" value="KXH63170.1"/>
    <property type="molecule type" value="Genomic_DNA"/>
</dbReference>
<protein>
    <submittedName>
        <fullName evidence="2">Uncharacterized protein</fullName>
    </submittedName>
</protein>
<dbReference type="AlphaFoldDB" id="A0A135URY9"/>
<feature type="region of interest" description="Disordered" evidence="1">
    <location>
        <begin position="1"/>
        <end position="26"/>
    </location>
</feature>
<reference evidence="2 3" key="1">
    <citation type="submission" date="2014-02" db="EMBL/GenBank/DDBJ databases">
        <title>The genome sequence of Colletotrichum nymphaeae SA-01.</title>
        <authorList>
            <person name="Baroncelli R."/>
            <person name="Thon M.R."/>
        </authorList>
    </citation>
    <scope>NUCLEOTIDE SEQUENCE [LARGE SCALE GENOMIC DNA]</scope>
    <source>
        <strain evidence="2 3">SA-01</strain>
    </source>
</reference>
<evidence type="ECO:0000313" key="3">
    <source>
        <dbReference type="Proteomes" id="UP000070054"/>
    </source>
</evidence>
<evidence type="ECO:0000313" key="2">
    <source>
        <dbReference type="EMBL" id="KXH63170.1"/>
    </source>
</evidence>
<keyword evidence="3" id="KW-1185">Reference proteome</keyword>
<dbReference type="Proteomes" id="UP000070054">
    <property type="component" value="Unassembled WGS sequence"/>
</dbReference>
<comment type="caution">
    <text evidence="2">The sequence shown here is derived from an EMBL/GenBank/DDBJ whole genome shotgun (WGS) entry which is preliminary data.</text>
</comment>